<protein>
    <submittedName>
        <fullName evidence="1">Uncharacterized protein</fullName>
    </submittedName>
</protein>
<proteinExistence type="predicted"/>
<dbReference type="EMBL" id="BMVG01000026">
    <property type="protein sequence ID" value="GHE10959.1"/>
    <property type="molecule type" value="Genomic_DNA"/>
</dbReference>
<name>A0A919D6J4_9ACTN</name>
<accession>A0A919D6J4</accession>
<reference evidence="1" key="1">
    <citation type="journal article" date="2014" name="Int. J. Syst. Evol. Microbiol.">
        <title>Complete genome sequence of Corynebacterium casei LMG S-19264T (=DSM 44701T), isolated from a smear-ripened cheese.</title>
        <authorList>
            <consortium name="US DOE Joint Genome Institute (JGI-PGF)"/>
            <person name="Walter F."/>
            <person name="Albersmeier A."/>
            <person name="Kalinowski J."/>
            <person name="Ruckert C."/>
        </authorList>
    </citation>
    <scope>NUCLEOTIDE SEQUENCE</scope>
    <source>
        <strain evidence="1">JCM 4714</strain>
    </source>
</reference>
<organism evidence="1 2">
    <name type="scientific">Streptomyces alanosinicus</name>
    <dbReference type="NCBI Taxonomy" id="68171"/>
    <lineage>
        <taxon>Bacteria</taxon>
        <taxon>Bacillati</taxon>
        <taxon>Actinomycetota</taxon>
        <taxon>Actinomycetes</taxon>
        <taxon>Kitasatosporales</taxon>
        <taxon>Streptomycetaceae</taxon>
        <taxon>Streptomyces</taxon>
    </lineage>
</organism>
<dbReference type="AlphaFoldDB" id="A0A919D6J4"/>
<comment type="caution">
    <text evidence="1">The sequence shown here is derived from an EMBL/GenBank/DDBJ whole genome shotgun (WGS) entry which is preliminary data.</text>
</comment>
<sequence>MTIHIERSAFGPVRAVAAEHVVAHWLDLQGGNPTLHGGRRKGHDIVDGDHLIDAKLLVSASASEQTRYPGCTHKLRRDRWKAFDPTRTTHIMLVEFPSDWSAESRTSFTETTITIRHEDVRLYLIEVAEFNEILAEGREEAEVENWAFIILDADWLKQHRVH</sequence>
<dbReference type="RefSeq" id="WP_189957543.1">
    <property type="nucleotide sequence ID" value="NZ_BMVG01000026.1"/>
</dbReference>
<evidence type="ECO:0000313" key="1">
    <source>
        <dbReference type="EMBL" id="GHE10959.1"/>
    </source>
</evidence>
<dbReference type="Proteomes" id="UP000655443">
    <property type="component" value="Unassembled WGS sequence"/>
</dbReference>
<keyword evidence="2" id="KW-1185">Reference proteome</keyword>
<gene>
    <name evidence="1" type="ORF">GCM10010339_68850</name>
</gene>
<evidence type="ECO:0000313" key="2">
    <source>
        <dbReference type="Proteomes" id="UP000655443"/>
    </source>
</evidence>
<reference evidence="1" key="2">
    <citation type="submission" date="2020-09" db="EMBL/GenBank/DDBJ databases">
        <authorList>
            <person name="Sun Q."/>
            <person name="Ohkuma M."/>
        </authorList>
    </citation>
    <scope>NUCLEOTIDE SEQUENCE</scope>
    <source>
        <strain evidence="1">JCM 4714</strain>
    </source>
</reference>